<dbReference type="RefSeq" id="WP_377240076.1">
    <property type="nucleotide sequence ID" value="NZ_JBHLXP010000001.1"/>
</dbReference>
<sequence>MKLRILELFQVPEEFSFLELATRLKRILHYKIDVAPLTRFELLQTQEMIEFLSQVPSAEVPKRTRSALHNHLKSDPFLATLLLVDEPSDDLYAENLLNQQYALLTHVYCVRGLRDYTAYLHFYRTFIENKLAVLPLHQLLHLTTREVHQRLSSAAAHVQDLRLVAPFFLKTQRSQSGSKALLAADNHHVQAIDDDIEYVETSDETGESSCSVMRLASELSLNTEQQRRKFRFKMAGAQRAYYAFENATALGMQAAMPNELNEFLKVCAPGLLRNSTVAIAPVDAGYLLLFIFQLFGVPSPLKLVLNNKLAERLPVEQSQNYIAYQFEREGRFISAELNLRADLLQTMSPEGSDARIHFVASSRLQLSLPSTILDLLNTTLRAIGSDARHGCTLQKALDIDVVDYRRWLNTKLKATSLPLRGIGSSALHRAFLQYSKHTIPETYRAFLAQNTIVQSHYVSAEPHKIGSTMLRAWRDFCDVTGMRWSHIDAHETARFAVSRQFHCEVGSKITLRSELLAGLYQVLLAEPDLNSIALYIYLRIASTSAIRPVREPFPPFSHLNVEGGYMTVADKRVHHADERRFVVLTSLACQLLSAWRNAAVSYALRALFASPTHALMWFDDDCRQWQHFGRKTVDSLLYQRTNELLKSHSFRHVAVRRFLTSTGRFDQRLLNFLMNHSKAGVGLLDRFSALSPKRAAYLMRQQMEQYDLEFAELDAQALAQLEGLA</sequence>
<name>A0ABV6B9S4_9GAMM</name>
<dbReference type="Proteomes" id="UP001589813">
    <property type="component" value="Unassembled WGS sequence"/>
</dbReference>
<evidence type="ECO:0000313" key="2">
    <source>
        <dbReference type="Proteomes" id="UP001589813"/>
    </source>
</evidence>
<keyword evidence="2" id="KW-1185">Reference proteome</keyword>
<protein>
    <recommendedName>
        <fullName evidence="3">Site-specific integrase</fullName>
    </recommendedName>
</protein>
<organism evidence="1 2">
    <name type="scientific">Rheinheimera tilapiae</name>
    <dbReference type="NCBI Taxonomy" id="875043"/>
    <lineage>
        <taxon>Bacteria</taxon>
        <taxon>Pseudomonadati</taxon>
        <taxon>Pseudomonadota</taxon>
        <taxon>Gammaproteobacteria</taxon>
        <taxon>Chromatiales</taxon>
        <taxon>Chromatiaceae</taxon>
        <taxon>Rheinheimera</taxon>
    </lineage>
</organism>
<comment type="caution">
    <text evidence="1">The sequence shown here is derived from an EMBL/GenBank/DDBJ whole genome shotgun (WGS) entry which is preliminary data.</text>
</comment>
<reference evidence="1 2" key="1">
    <citation type="submission" date="2024-09" db="EMBL/GenBank/DDBJ databases">
        <authorList>
            <person name="Sun Q."/>
            <person name="Mori K."/>
        </authorList>
    </citation>
    <scope>NUCLEOTIDE SEQUENCE [LARGE SCALE GENOMIC DNA]</scope>
    <source>
        <strain evidence="1 2">KCTC 23315</strain>
    </source>
</reference>
<accession>A0ABV6B9S4</accession>
<gene>
    <name evidence="1" type="ORF">ACFFJP_02330</name>
</gene>
<dbReference type="EMBL" id="JBHLXP010000001">
    <property type="protein sequence ID" value="MFC0047124.1"/>
    <property type="molecule type" value="Genomic_DNA"/>
</dbReference>
<evidence type="ECO:0000313" key="1">
    <source>
        <dbReference type="EMBL" id="MFC0047124.1"/>
    </source>
</evidence>
<evidence type="ECO:0008006" key="3">
    <source>
        <dbReference type="Google" id="ProtNLM"/>
    </source>
</evidence>
<proteinExistence type="predicted"/>